<accession>A0A0B6ZB90</accession>
<evidence type="ECO:0000313" key="1">
    <source>
        <dbReference type="EMBL" id="CEK65763.1"/>
    </source>
</evidence>
<protein>
    <submittedName>
        <fullName evidence="1">Uncharacterized protein</fullName>
    </submittedName>
</protein>
<sequence length="69" mass="7870">PRAGRKAAGSPYLRCSWYRTEELKAHVFLDQKKIDAFDVAGRAAVHRPFPSWHVCADSWTIPMKNIFPA</sequence>
<feature type="non-terminal residue" evidence="1">
    <location>
        <position position="1"/>
    </location>
</feature>
<name>A0A0B6ZB90_9EUPU</name>
<dbReference type="AlphaFoldDB" id="A0A0B6ZB90"/>
<proteinExistence type="predicted"/>
<gene>
    <name evidence="1" type="primary">ORF56183</name>
</gene>
<reference evidence="1" key="1">
    <citation type="submission" date="2014-12" db="EMBL/GenBank/DDBJ databases">
        <title>Insight into the proteome of Arion vulgaris.</title>
        <authorList>
            <person name="Aradska J."/>
            <person name="Bulat T."/>
            <person name="Smidak R."/>
            <person name="Sarate P."/>
            <person name="Gangsoo J."/>
            <person name="Sialana F."/>
            <person name="Bilban M."/>
            <person name="Lubec G."/>
        </authorList>
    </citation>
    <scope>NUCLEOTIDE SEQUENCE</scope>
    <source>
        <tissue evidence="1">Skin</tissue>
    </source>
</reference>
<organism evidence="1">
    <name type="scientific">Arion vulgaris</name>
    <dbReference type="NCBI Taxonomy" id="1028688"/>
    <lineage>
        <taxon>Eukaryota</taxon>
        <taxon>Metazoa</taxon>
        <taxon>Spiralia</taxon>
        <taxon>Lophotrochozoa</taxon>
        <taxon>Mollusca</taxon>
        <taxon>Gastropoda</taxon>
        <taxon>Heterobranchia</taxon>
        <taxon>Euthyneura</taxon>
        <taxon>Panpulmonata</taxon>
        <taxon>Eupulmonata</taxon>
        <taxon>Stylommatophora</taxon>
        <taxon>Helicina</taxon>
        <taxon>Arionoidea</taxon>
        <taxon>Arionidae</taxon>
        <taxon>Arion</taxon>
    </lineage>
</organism>
<dbReference type="EMBL" id="HACG01018898">
    <property type="protein sequence ID" value="CEK65763.1"/>
    <property type="molecule type" value="Transcribed_RNA"/>
</dbReference>